<evidence type="ECO:0000256" key="6">
    <source>
        <dbReference type="ARBA" id="ARBA00039612"/>
    </source>
</evidence>
<evidence type="ECO:0000313" key="11">
    <source>
        <dbReference type="Proteomes" id="UP000688137"/>
    </source>
</evidence>
<dbReference type="GO" id="GO:0000082">
    <property type="term" value="P:G1/S transition of mitotic cell cycle"/>
    <property type="evidence" value="ECO:0007669"/>
    <property type="project" value="TreeGrafter"/>
</dbReference>
<comment type="subunit">
    <text evidence="5">May form a complex composed of at least the catalytic subunit CRK2 and a cyclin.</text>
</comment>
<dbReference type="GO" id="GO:0010389">
    <property type="term" value="P:regulation of G2/M transition of mitotic cell cycle"/>
    <property type="evidence" value="ECO:0007669"/>
    <property type="project" value="TreeGrafter"/>
</dbReference>
<dbReference type="PANTHER" id="PTHR24056">
    <property type="entry name" value="CELL DIVISION PROTEIN KINASE"/>
    <property type="match status" value="1"/>
</dbReference>
<dbReference type="GO" id="GO:0010468">
    <property type="term" value="P:regulation of gene expression"/>
    <property type="evidence" value="ECO:0007669"/>
    <property type="project" value="TreeGrafter"/>
</dbReference>
<proteinExistence type="predicted"/>
<keyword evidence="4" id="KW-0418">Kinase</keyword>
<dbReference type="GO" id="GO:0005737">
    <property type="term" value="C:cytoplasm"/>
    <property type="evidence" value="ECO:0007669"/>
    <property type="project" value="TreeGrafter"/>
</dbReference>
<evidence type="ECO:0000313" key="10">
    <source>
        <dbReference type="EMBL" id="CAD8091399.1"/>
    </source>
</evidence>
<protein>
    <recommendedName>
        <fullName evidence="6">Cyclin-dependent kinase 2 homolog</fullName>
        <ecNumber evidence="1">2.7.11.22</ecNumber>
    </recommendedName>
    <alternativeName>
        <fullName evidence="7">Cell division control protein 2 homolog</fullName>
    </alternativeName>
    <alternativeName>
        <fullName evidence="8">cdc2-related kinase 2</fullName>
    </alternativeName>
</protein>
<dbReference type="EC" id="2.7.11.22" evidence="1"/>
<evidence type="ECO:0000256" key="3">
    <source>
        <dbReference type="ARBA" id="ARBA00022679"/>
    </source>
</evidence>
<organism evidence="10 11">
    <name type="scientific">Paramecium primaurelia</name>
    <dbReference type="NCBI Taxonomy" id="5886"/>
    <lineage>
        <taxon>Eukaryota</taxon>
        <taxon>Sar</taxon>
        <taxon>Alveolata</taxon>
        <taxon>Ciliophora</taxon>
        <taxon>Intramacronucleata</taxon>
        <taxon>Oligohymenophorea</taxon>
        <taxon>Peniculida</taxon>
        <taxon>Parameciidae</taxon>
        <taxon>Paramecium</taxon>
    </lineage>
</organism>
<evidence type="ECO:0000256" key="2">
    <source>
        <dbReference type="ARBA" id="ARBA00022527"/>
    </source>
</evidence>
<name>A0A8S1NJ83_PARPR</name>
<dbReference type="GO" id="GO:0007165">
    <property type="term" value="P:signal transduction"/>
    <property type="evidence" value="ECO:0007669"/>
    <property type="project" value="TreeGrafter"/>
</dbReference>
<keyword evidence="11" id="KW-1185">Reference proteome</keyword>
<gene>
    <name evidence="10" type="ORF">PPRIM_AZ9-3.1.T0880048</name>
</gene>
<keyword evidence="2" id="KW-0723">Serine/threonine-protein kinase</keyword>
<accession>A0A8S1NJ83</accession>
<dbReference type="GO" id="GO:0005634">
    <property type="term" value="C:nucleus"/>
    <property type="evidence" value="ECO:0007669"/>
    <property type="project" value="TreeGrafter"/>
</dbReference>
<dbReference type="EMBL" id="CAJJDM010000091">
    <property type="protein sequence ID" value="CAD8091399.1"/>
    <property type="molecule type" value="Genomic_DNA"/>
</dbReference>
<dbReference type="GO" id="GO:0000307">
    <property type="term" value="C:cyclin-dependent protein kinase holoenzyme complex"/>
    <property type="evidence" value="ECO:0007669"/>
    <property type="project" value="TreeGrafter"/>
</dbReference>
<dbReference type="Pfam" id="PF00069">
    <property type="entry name" value="Pkinase"/>
    <property type="match status" value="1"/>
</dbReference>
<sequence length="188" mass="21662">MQVELNQNSLQNQYLQNFTQSNVVIRTFDERRGEFVSIKKIKLGKLKNKGFPVTTIREISILPELLLGDDNYGTGVDIKEAVGCIMAECLAQEPLFKGDSEKCILYQIMDVLGTPFDDNYIGLSKLSNYKDDITIHQPKDLTQIVPLLINDHRALEVLQSMLQFNPARRPQAKELLNYSWFYDIRNNY</sequence>
<dbReference type="InterPro" id="IPR000719">
    <property type="entry name" value="Prot_kinase_dom"/>
</dbReference>
<comment type="caution">
    <text evidence="10">The sequence shown here is derived from an EMBL/GenBank/DDBJ whole genome shotgun (WGS) entry which is preliminary data.</text>
</comment>
<evidence type="ECO:0000256" key="1">
    <source>
        <dbReference type="ARBA" id="ARBA00012425"/>
    </source>
</evidence>
<dbReference type="GO" id="GO:0030332">
    <property type="term" value="F:cyclin binding"/>
    <property type="evidence" value="ECO:0007669"/>
    <property type="project" value="TreeGrafter"/>
</dbReference>
<dbReference type="InterPro" id="IPR050108">
    <property type="entry name" value="CDK"/>
</dbReference>
<evidence type="ECO:0000256" key="7">
    <source>
        <dbReference type="ARBA" id="ARBA00041902"/>
    </source>
</evidence>
<dbReference type="GO" id="GO:0004693">
    <property type="term" value="F:cyclin-dependent protein serine/threonine kinase activity"/>
    <property type="evidence" value="ECO:0007669"/>
    <property type="project" value="UniProtKB-EC"/>
</dbReference>
<dbReference type="AlphaFoldDB" id="A0A8S1NJ83"/>
<evidence type="ECO:0000256" key="5">
    <source>
        <dbReference type="ARBA" id="ARBA00038543"/>
    </source>
</evidence>
<dbReference type="Proteomes" id="UP000688137">
    <property type="component" value="Unassembled WGS sequence"/>
</dbReference>
<evidence type="ECO:0000256" key="4">
    <source>
        <dbReference type="ARBA" id="ARBA00022777"/>
    </source>
</evidence>
<feature type="domain" description="Protein kinase" evidence="9">
    <location>
        <begin position="63"/>
        <end position="181"/>
    </location>
</feature>
<dbReference type="GO" id="GO:0005524">
    <property type="term" value="F:ATP binding"/>
    <property type="evidence" value="ECO:0007669"/>
    <property type="project" value="InterPro"/>
</dbReference>
<dbReference type="PANTHER" id="PTHR24056:SF254">
    <property type="entry name" value="CYCLIN-DEPENDENT KINASE 2"/>
    <property type="match status" value="1"/>
</dbReference>
<reference evidence="10" key="1">
    <citation type="submission" date="2021-01" db="EMBL/GenBank/DDBJ databases">
        <authorList>
            <consortium name="Genoscope - CEA"/>
            <person name="William W."/>
        </authorList>
    </citation>
    <scope>NUCLEOTIDE SEQUENCE</scope>
</reference>
<evidence type="ECO:0000256" key="8">
    <source>
        <dbReference type="ARBA" id="ARBA00042858"/>
    </source>
</evidence>
<keyword evidence="3" id="KW-0808">Transferase</keyword>
<evidence type="ECO:0000259" key="9">
    <source>
        <dbReference type="Pfam" id="PF00069"/>
    </source>
</evidence>